<feature type="non-terminal residue" evidence="2">
    <location>
        <position position="1"/>
    </location>
</feature>
<comment type="caution">
    <text evidence="2">The sequence shown here is derived from an EMBL/GenBank/DDBJ whole genome shotgun (WGS) entry which is preliminary data.</text>
</comment>
<name>A0ABQ9TA42_SAGOE</name>
<keyword evidence="1" id="KW-1133">Transmembrane helix</keyword>
<keyword evidence="1" id="KW-0812">Transmembrane</keyword>
<accession>A0ABQ9TA42</accession>
<evidence type="ECO:0000256" key="1">
    <source>
        <dbReference type="SAM" id="Phobius"/>
    </source>
</evidence>
<gene>
    <name evidence="2" type="ORF">P7K49_039563</name>
</gene>
<dbReference type="Proteomes" id="UP001266305">
    <property type="component" value="Unassembled WGS sequence"/>
</dbReference>
<feature type="transmembrane region" description="Helical" evidence="1">
    <location>
        <begin position="14"/>
        <end position="32"/>
    </location>
</feature>
<keyword evidence="1" id="KW-0472">Membrane</keyword>
<organism evidence="2 3">
    <name type="scientific">Saguinus oedipus</name>
    <name type="common">Cotton-top tamarin</name>
    <name type="synonym">Oedipomidas oedipus</name>
    <dbReference type="NCBI Taxonomy" id="9490"/>
    <lineage>
        <taxon>Eukaryota</taxon>
        <taxon>Metazoa</taxon>
        <taxon>Chordata</taxon>
        <taxon>Craniata</taxon>
        <taxon>Vertebrata</taxon>
        <taxon>Euteleostomi</taxon>
        <taxon>Mammalia</taxon>
        <taxon>Eutheria</taxon>
        <taxon>Euarchontoglires</taxon>
        <taxon>Primates</taxon>
        <taxon>Haplorrhini</taxon>
        <taxon>Platyrrhini</taxon>
        <taxon>Cebidae</taxon>
        <taxon>Callitrichinae</taxon>
        <taxon>Saguinus</taxon>
    </lineage>
</organism>
<sequence length="117" mass="12928">LGSEQPTAPAKTTAIRLMVLFCLGIFSLASFLSPQEAALPSRSCKHQSEGETVPLTCTKSCSNEAMTKPLRQPQKSCWRPTGLLHWKSSGPWATKFPLNMWCAHVFRAFTGSYNPEL</sequence>
<proteinExistence type="predicted"/>
<keyword evidence="3" id="KW-1185">Reference proteome</keyword>
<reference evidence="2 3" key="1">
    <citation type="submission" date="2023-05" db="EMBL/GenBank/DDBJ databases">
        <title>B98-5 Cell Line De Novo Hybrid Assembly: An Optical Mapping Approach.</title>
        <authorList>
            <person name="Kananen K."/>
            <person name="Auerbach J.A."/>
            <person name="Kautto E."/>
            <person name="Blachly J.S."/>
        </authorList>
    </citation>
    <scope>NUCLEOTIDE SEQUENCE [LARGE SCALE GENOMIC DNA]</scope>
    <source>
        <strain evidence="2">B95-8</strain>
        <tissue evidence="2">Cell line</tissue>
    </source>
</reference>
<feature type="non-terminal residue" evidence="2">
    <location>
        <position position="117"/>
    </location>
</feature>
<evidence type="ECO:0000313" key="3">
    <source>
        <dbReference type="Proteomes" id="UP001266305"/>
    </source>
</evidence>
<protein>
    <recommendedName>
        <fullName evidence="4">Secreted protein</fullName>
    </recommendedName>
</protein>
<evidence type="ECO:0008006" key="4">
    <source>
        <dbReference type="Google" id="ProtNLM"/>
    </source>
</evidence>
<dbReference type="EMBL" id="JASSZA010000200">
    <property type="protein sequence ID" value="KAK2081586.1"/>
    <property type="molecule type" value="Genomic_DNA"/>
</dbReference>
<evidence type="ECO:0000313" key="2">
    <source>
        <dbReference type="EMBL" id="KAK2081586.1"/>
    </source>
</evidence>